<protein>
    <submittedName>
        <fullName evidence="6">NTE family protein</fullName>
    </submittedName>
</protein>
<gene>
    <name evidence="6" type="ORF">GA0061098_102122</name>
</gene>
<dbReference type="PROSITE" id="PS51635">
    <property type="entry name" value="PNPLA"/>
    <property type="match status" value="1"/>
</dbReference>
<evidence type="ECO:0000259" key="5">
    <source>
        <dbReference type="PROSITE" id="PS51635"/>
    </source>
</evidence>
<sequence>MTSSSNTEEPLVREGQRPPFERIALLLQGGGALGAYQAGVYEALTEANLDLDWVAGISIGAVNAALIAGNAPEKRVERLREFWEAVSTAPLGVPYLKSIEITNELTRRFVNQSRALGIMLFGAPNFFTPRVLPPLFWSAGSASSVSYYDVAPLKTTLERLVDFDRINSERMRFSVGAVNVRTGNFLYFDNRTHRICPAHIIASGSLPPGFPATEIEGEYYWDGGLVSNTPLQWMLENRPHEDTLAFQVDLWSADGELPDNLQEAEVRQKEIQYSSRTRAATNQFKYAQMLRRAFRKVLSHLPDDLLTTPEVEILAREADEKVYNIVHLIYHSKAYEGASKDYEFSRRTMEEHWKSGYDDAVRSLGHPEVFQRPDNPEGVRTFDYCKKRSD</sequence>
<keyword evidence="2 4" id="KW-0442">Lipid degradation</keyword>
<name>A0A1C3XNT7_9BRAD</name>
<dbReference type="PANTHER" id="PTHR14226">
    <property type="entry name" value="NEUROPATHY TARGET ESTERASE/SWISS CHEESE D.MELANOGASTER"/>
    <property type="match status" value="1"/>
</dbReference>
<dbReference type="Pfam" id="PF12536">
    <property type="entry name" value="DUF3734"/>
    <property type="match status" value="1"/>
</dbReference>
<reference evidence="7" key="1">
    <citation type="submission" date="2016-08" db="EMBL/GenBank/DDBJ databases">
        <authorList>
            <person name="Varghese N."/>
            <person name="Submissions Spin"/>
        </authorList>
    </citation>
    <scope>NUCLEOTIDE SEQUENCE [LARGE SCALE GENOMIC DNA]</scope>
    <source>
        <strain evidence="7">ERR11</strain>
    </source>
</reference>
<evidence type="ECO:0000256" key="4">
    <source>
        <dbReference type="PROSITE-ProRule" id="PRU01161"/>
    </source>
</evidence>
<feature type="short sequence motif" description="GXSXG" evidence="4">
    <location>
        <begin position="56"/>
        <end position="60"/>
    </location>
</feature>
<dbReference type="InterPro" id="IPR016035">
    <property type="entry name" value="Acyl_Trfase/lysoPLipase"/>
</dbReference>
<evidence type="ECO:0000313" key="6">
    <source>
        <dbReference type="EMBL" id="SCB53815.1"/>
    </source>
</evidence>
<feature type="active site" description="Proton acceptor" evidence="4">
    <location>
        <position position="222"/>
    </location>
</feature>
<evidence type="ECO:0000313" key="7">
    <source>
        <dbReference type="Proteomes" id="UP000199184"/>
    </source>
</evidence>
<accession>A0A1C3XNT7</accession>
<dbReference type="InterPro" id="IPR002641">
    <property type="entry name" value="PNPLA_dom"/>
</dbReference>
<dbReference type="EMBL" id="FMAI01000021">
    <property type="protein sequence ID" value="SCB53815.1"/>
    <property type="molecule type" value="Genomic_DNA"/>
</dbReference>
<dbReference type="RefSeq" id="WP_091965328.1">
    <property type="nucleotide sequence ID" value="NZ_FMAI01000021.1"/>
</dbReference>
<dbReference type="Proteomes" id="UP000199184">
    <property type="component" value="Unassembled WGS sequence"/>
</dbReference>
<dbReference type="InterPro" id="IPR050301">
    <property type="entry name" value="NTE"/>
</dbReference>
<feature type="short sequence motif" description="DGA/G" evidence="4">
    <location>
        <begin position="222"/>
        <end position="224"/>
    </location>
</feature>
<evidence type="ECO:0000256" key="2">
    <source>
        <dbReference type="ARBA" id="ARBA00022963"/>
    </source>
</evidence>
<dbReference type="GO" id="GO:0016042">
    <property type="term" value="P:lipid catabolic process"/>
    <property type="evidence" value="ECO:0007669"/>
    <property type="project" value="UniProtKB-UniRule"/>
</dbReference>
<proteinExistence type="predicted"/>
<organism evidence="6 7">
    <name type="scientific">Bradyrhizobium shewense</name>
    <dbReference type="NCBI Taxonomy" id="1761772"/>
    <lineage>
        <taxon>Bacteria</taxon>
        <taxon>Pseudomonadati</taxon>
        <taxon>Pseudomonadota</taxon>
        <taxon>Alphaproteobacteria</taxon>
        <taxon>Hyphomicrobiales</taxon>
        <taxon>Nitrobacteraceae</taxon>
        <taxon>Bradyrhizobium</taxon>
    </lineage>
</organism>
<feature type="active site" description="Nucleophile" evidence="4">
    <location>
        <position position="58"/>
    </location>
</feature>
<dbReference type="Gene3D" id="3.40.1090.10">
    <property type="entry name" value="Cytosolic phospholipase A2 catalytic domain"/>
    <property type="match status" value="2"/>
</dbReference>
<feature type="domain" description="PNPLA" evidence="5">
    <location>
        <begin position="25"/>
        <end position="235"/>
    </location>
</feature>
<dbReference type="Pfam" id="PF01734">
    <property type="entry name" value="Patatin"/>
    <property type="match status" value="1"/>
</dbReference>
<dbReference type="PANTHER" id="PTHR14226:SF57">
    <property type="entry name" value="BLR7027 PROTEIN"/>
    <property type="match status" value="1"/>
</dbReference>
<dbReference type="CDD" id="cd07209">
    <property type="entry name" value="Pat_hypo_Ecoli_Z1214_like"/>
    <property type="match status" value="1"/>
</dbReference>
<keyword evidence="7" id="KW-1185">Reference proteome</keyword>
<dbReference type="InterPro" id="IPR021095">
    <property type="entry name" value="DUF3734"/>
</dbReference>
<evidence type="ECO:0000256" key="3">
    <source>
        <dbReference type="ARBA" id="ARBA00023098"/>
    </source>
</evidence>
<keyword evidence="1 4" id="KW-0378">Hydrolase</keyword>
<keyword evidence="3 4" id="KW-0443">Lipid metabolism</keyword>
<dbReference type="GO" id="GO:0016787">
    <property type="term" value="F:hydrolase activity"/>
    <property type="evidence" value="ECO:0007669"/>
    <property type="project" value="UniProtKB-UniRule"/>
</dbReference>
<dbReference type="SUPFAM" id="SSF52151">
    <property type="entry name" value="FabD/lysophospholipase-like"/>
    <property type="match status" value="1"/>
</dbReference>
<feature type="short sequence motif" description="GXGXXG" evidence="4">
    <location>
        <begin position="29"/>
        <end position="34"/>
    </location>
</feature>
<dbReference type="AlphaFoldDB" id="A0A1C3XNT7"/>
<evidence type="ECO:0000256" key="1">
    <source>
        <dbReference type="ARBA" id="ARBA00022801"/>
    </source>
</evidence>